<dbReference type="Proteomes" id="UP000298061">
    <property type="component" value="Unassembled WGS sequence"/>
</dbReference>
<name>A0A4Z0A8X0_9AGAM</name>
<evidence type="ECO:0000256" key="1">
    <source>
        <dbReference type="SAM" id="MobiDB-lite"/>
    </source>
</evidence>
<feature type="region of interest" description="Disordered" evidence="1">
    <location>
        <begin position="477"/>
        <end position="585"/>
    </location>
</feature>
<gene>
    <name evidence="2" type="ORF">EWM64_g1641</name>
</gene>
<feature type="region of interest" description="Disordered" evidence="1">
    <location>
        <begin position="608"/>
        <end position="664"/>
    </location>
</feature>
<organism evidence="2 3">
    <name type="scientific">Hericium alpestre</name>
    <dbReference type="NCBI Taxonomy" id="135208"/>
    <lineage>
        <taxon>Eukaryota</taxon>
        <taxon>Fungi</taxon>
        <taxon>Dikarya</taxon>
        <taxon>Basidiomycota</taxon>
        <taxon>Agaricomycotina</taxon>
        <taxon>Agaricomycetes</taxon>
        <taxon>Russulales</taxon>
        <taxon>Hericiaceae</taxon>
        <taxon>Hericium</taxon>
    </lineage>
</organism>
<dbReference type="GO" id="GO:0016020">
    <property type="term" value="C:membrane"/>
    <property type="evidence" value="ECO:0007669"/>
    <property type="project" value="InterPro"/>
</dbReference>
<feature type="compositionally biased region" description="Polar residues" evidence="1">
    <location>
        <begin position="506"/>
        <end position="527"/>
    </location>
</feature>
<comment type="caution">
    <text evidence="2">The sequence shown here is derived from an EMBL/GenBank/DDBJ whole genome shotgun (WGS) entry which is preliminary data.</text>
</comment>
<evidence type="ECO:0000313" key="3">
    <source>
        <dbReference type="Proteomes" id="UP000298061"/>
    </source>
</evidence>
<feature type="region of interest" description="Disordered" evidence="1">
    <location>
        <begin position="118"/>
        <end position="154"/>
    </location>
</feature>
<dbReference type="AlphaFoldDB" id="A0A4Z0A8X0"/>
<feature type="region of interest" description="Disordered" evidence="1">
    <location>
        <begin position="292"/>
        <end position="363"/>
    </location>
</feature>
<feature type="compositionally biased region" description="Polar residues" evidence="1">
    <location>
        <begin position="125"/>
        <end position="135"/>
    </location>
</feature>
<feature type="compositionally biased region" description="Low complexity" evidence="1">
    <location>
        <begin position="430"/>
        <end position="444"/>
    </location>
</feature>
<keyword evidence="3" id="KW-1185">Reference proteome</keyword>
<reference evidence="2 3" key="1">
    <citation type="submission" date="2019-02" db="EMBL/GenBank/DDBJ databases">
        <title>Genome sequencing of the rare red list fungi Hericium alpestre (H. flagellum).</title>
        <authorList>
            <person name="Buettner E."/>
            <person name="Kellner H."/>
        </authorList>
    </citation>
    <scope>NUCLEOTIDE SEQUENCE [LARGE SCALE GENOMIC DNA]</scope>
    <source>
        <strain evidence="2 3">DSM 108284</strain>
    </source>
</reference>
<feature type="region of interest" description="Disordered" evidence="1">
    <location>
        <begin position="1076"/>
        <end position="1102"/>
    </location>
</feature>
<feature type="region of interest" description="Disordered" evidence="1">
    <location>
        <begin position="194"/>
        <end position="214"/>
    </location>
</feature>
<dbReference type="EMBL" id="SFCI01000115">
    <property type="protein sequence ID" value="TFY82369.1"/>
    <property type="molecule type" value="Genomic_DNA"/>
</dbReference>
<feature type="compositionally biased region" description="Low complexity" evidence="1">
    <location>
        <begin position="196"/>
        <end position="212"/>
    </location>
</feature>
<accession>A0A4Z0A8X0</accession>
<feature type="compositionally biased region" description="Low complexity" evidence="1">
    <location>
        <begin position="136"/>
        <end position="150"/>
    </location>
</feature>
<dbReference type="SUPFAM" id="SSF49313">
    <property type="entry name" value="Cadherin-like"/>
    <property type="match status" value="1"/>
</dbReference>
<dbReference type="OrthoDB" id="5593376at2759"/>
<feature type="compositionally biased region" description="Polar residues" evidence="1">
    <location>
        <begin position="17"/>
        <end position="35"/>
    </location>
</feature>
<proteinExistence type="predicted"/>
<feature type="compositionally biased region" description="Low complexity" evidence="1">
    <location>
        <begin position="293"/>
        <end position="304"/>
    </location>
</feature>
<sequence length="1141" mass="120124">MESHDGSYHHLAAADPSLQQQHHPQSADPATSFMTSSHPDVPPHPHSAPATHQAPTLFPKDVGSGNPLPIPMDVTLASIPPPPMDVTPMDILNAAAPHHRTSAPDAMTTYQSVLNGSYAEEPQQERSAQSPPMTNSGSSYPSHSSSPSIPGLNAGFSGPSSSIASALDSLGVTVSRSRSGSLASGGHFLGTTGEVGISSAGSGPPTSSQGSGFHFSPREFEVQVAADKEASPDVPGGPHLMVVGDMLKNIVHTANAARAACSTGQSVTAGVKIDELKKTIALVSELIAATRLADSPPSDSASPPHLSGLGAPSARASPPHLTSMASSSALQQQQIAMRPPGSLEIGEGQTSESPESRKRCASSLAGDRVIKALKLEPQDEPTLQSASSVSFPFSPPSTAGPMSAVEYAFPSNPPSALPSRPGSSSGGIPPGALSNGIPLHHLFPPTHPPSQLSNMNFAPPPVQMSNITPRRSIDFSATAVGPSGASPLVPSHMPSYDQPPEPQGQWPDQSMMYTQQPQQHVQPTGSLNGVMDLPKMNISVPPPPYPPPSFTSPISSQHPQNPSVPPSMGGPLSHDVPHISRTSSMSSASIESSFTYNIASAPSAIDEEYHQSRPGTAISPRHSPDSSQDDDDRDSEYGDYPQSQSQSQSPPLHGEFRSRLGSLDNGAGGVATAYNHAGHPRRALATRPSMENFGSSMSTSAGHGNEVPQEYRAEVDRIFFEFLTKTCSNLDATDAKGEPIHQTLMAKKMQRLDESPDFRPFKFRIQAFTNAFLEELARQGYPEDKIPMKKIRNYLWNSSYISRFNEDGKKAKSKGNHIWNIEAKKAPEGGWIFRPFHRRLAGLPPGVAYVGLRWSWTPRIWDPQASRSNLPVQYTSPSLPSWLSWQDDTLSGIPPPDAQSCDVTVDARPSAILRPAPAAPAPVPSQDAQVIQVLTTAAQRVAQEAQSQVVASRIPSEPGPELQALAKQQHVLTVTAQAVDKTVSGQGKDAAEPSSVLAAAAQQVVLQAARQVAADHSAVAAAQFSAGLPPTPASSSQVTVNEVSVATQSAVAQAVEIAGPLSSEVDVLMTASSLLQQQSRPAPMPSAPALDPSRPHSTGTVLPRSFAAMTPGIPLPPEANFFPANPPPIPPLDLISYSSHS</sequence>
<dbReference type="InterPro" id="IPR015919">
    <property type="entry name" value="Cadherin-like_sf"/>
</dbReference>
<feature type="region of interest" description="Disordered" evidence="1">
    <location>
        <begin position="411"/>
        <end position="447"/>
    </location>
</feature>
<dbReference type="STRING" id="135208.A0A4Z0A8X0"/>
<feature type="compositionally biased region" description="Low complexity" evidence="1">
    <location>
        <begin position="641"/>
        <end position="651"/>
    </location>
</feature>
<feature type="compositionally biased region" description="Pro residues" evidence="1">
    <location>
        <begin position="540"/>
        <end position="550"/>
    </location>
</feature>
<evidence type="ECO:0000313" key="2">
    <source>
        <dbReference type="EMBL" id="TFY82369.1"/>
    </source>
</evidence>
<feature type="compositionally biased region" description="Low complexity" evidence="1">
    <location>
        <begin position="323"/>
        <end position="336"/>
    </location>
</feature>
<dbReference type="GO" id="GO:0005509">
    <property type="term" value="F:calcium ion binding"/>
    <property type="evidence" value="ECO:0007669"/>
    <property type="project" value="InterPro"/>
</dbReference>
<protein>
    <submittedName>
        <fullName evidence="2">Uncharacterized protein</fullName>
    </submittedName>
</protein>
<feature type="region of interest" description="Disordered" evidence="1">
    <location>
        <begin position="1"/>
        <end position="66"/>
    </location>
</feature>